<dbReference type="EMBL" id="FOVW01000013">
    <property type="protein sequence ID" value="SFO75175.1"/>
    <property type="molecule type" value="Genomic_DNA"/>
</dbReference>
<evidence type="ECO:0000256" key="6">
    <source>
        <dbReference type="ARBA" id="ARBA00023136"/>
    </source>
</evidence>
<organism evidence="9 10">
    <name type="scientific">Algoriphagus ornithinivorans</name>
    <dbReference type="NCBI Taxonomy" id="226506"/>
    <lineage>
        <taxon>Bacteria</taxon>
        <taxon>Pseudomonadati</taxon>
        <taxon>Bacteroidota</taxon>
        <taxon>Cytophagia</taxon>
        <taxon>Cytophagales</taxon>
        <taxon>Cyclobacteriaceae</taxon>
        <taxon>Algoriphagus</taxon>
    </lineage>
</organism>
<keyword evidence="3" id="KW-0813">Transport</keyword>
<dbReference type="SUPFAM" id="SSF56954">
    <property type="entry name" value="Outer membrane efflux proteins (OEP)"/>
    <property type="match status" value="1"/>
</dbReference>
<accession>A0A1I5JQY5</accession>
<dbReference type="PANTHER" id="PTHR30026">
    <property type="entry name" value="OUTER MEMBRANE PROTEIN TOLC"/>
    <property type="match status" value="1"/>
</dbReference>
<evidence type="ECO:0000313" key="10">
    <source>
        <dbReference type="Proteomes" id="UP000199564"/>
    </source>
</evidence>
<evidence type="ECO:0000256" key="8">
    <source>
        <dbReference type="SAM" id="SignalP"/>
    </source>
</evidence>
<evidence type="ECO:0000256" key="4">
    <source>
        <dbReference type="ARBA" id="ARBA00022452"/>
    </source>
</evidence>
<evidence type="ECO:0000256" key="7">
    <source>
        <dbReference type="ARBA" id="ARBA00023237"/>
    </source>
</evidence>
<dbReference type="GO" id="GO:0015562">
    <property type="term" value="F:efflux transmembrane transporter activity"/>
    <property type="evidence" value="ECO:0007669"/>
    <property type="project" value="InterPro"/>
</dbReference>
<dbReference type="InterPro" id="IPR051906">
    <property type="entry name" value="TolC-like"/>
</dbReference>
<feature type="chain" id="PRO_5011544359" evidence="8">
    <location>
        <begin position="29"/>
        <end position="451"/>
    </location>
</feature>
<keyword evidence="10" id="KW-1185">Reference proteome</keyword>
<dbReference type="STRING" id="226506.SAMN04488519_11358"/>
<keyword evidence="8" id="KW-0732">Signal</keyword>
<dbReference type="Proteomes" id="UP000199564">
    <property type="component" value="Unassembled WGS sequence"/>
</dbReference>
<proteinExistence type="inferred from homology"/>
<sequence>MEKLKVMNSYKFLITLLTLACCSFVTYAQDTLRLDFRQAVEFGLDANLDYKIQENNMEILKKQKQVAALSHLPSVGINSNLLRQSGQQFQQVEGEIVVTNVTNEIVSGGLNMNMPVFNAGRRILDTQSAKLAFEAGEKGLERAKQQVVFDVAQRYLQVLLDQELLKIAIENLENQQEQLRQIEGFVEAGLRTVSDLYNQQSEVARLQSVKVDAEIQLENDLWSLSEYLQLEAGKIPDLEPVDPTNSSVSFAEQNLGELYELAMANRADIKQQELLVSSTKKDVQARKAMYFPRVSAFYNYNTFFTSLDSRSLREQLLRIYPQNTLGLNLVIPIFSNWQTRLDVSRAKVAYENQQLTLQSLDRRVYQDVRLAWQNYKAAKLKEQNTGLQVLAAEEARNAVQERFRLGISNFVDLSAANQQFVAAQADQAQAIYTLYFQEVLMQFALGTLSTD</sequence>
<comment type="subcellular location">
    <subcellularLocation>
        <location evidence="1">Cell outer membrane</location>
    </subcellularLocation>
</comment>
<dbReference type="Pfam" id="PF02321">
    <property type="entry name" value="OEP"/>
    <property type="match status" value="2"/>
</dbReference>
<feature type="signal peptide" evidence="8">
    <location>
        <begin position="1"/>
        <end position="28"/>
    </location>
</feature>
<dbReference type="GO" id="GO:0009279">
    <property type="term" value="C:cell outer membrane"/>
    <property type="evidence" value="ECO:0007669"/>
    <property type="project" value="UniProtKB-SubCell"/>
</dbReference>
<protein>
    <submittedName>
        <fullName evidence="9">Outer membrane protein</fullName>
    </submittedName>
</protein>
<dbReference type="PANTHER" id="PTHR30026:SF20">
    <property type="entry name" value="OUTER MEMBRANE PROTEIN TOLC"/>
    <property type="match status" value="1"/>
</dbReference>
<dbReference type="AlphaFoldDB" id="A0A1I5JQY5"/>
<reference evidence="10" key="1">
    <citation type="submission" date="2016-10" db="EMBL/GenBank/DDBJ databases">
        <authorList>
            <person name="Varghese N."/>
            <person name="Submissions S."/>
        </authorList>
    </citation>
    <scope>NUCLEOTIDE SEQUENCE [LARGE SCALE GENOMIC DNA]</scope>
    <source>
        <strain evidence="10">DSM 15282</strain>
    </source>
</reference>
<dbReference type="InterPro" id="IPR003423">
    <property type="entry name" value="OMP_efflux"/>
</dbReference>
<evidence type="ECO:0000256" key="1">
    <source>
        <dbReference type="ARBA" id="ARBA00004442"/>
    </source>
</evidence>
<evidence type="ECO:0000256" key="3">
    <source>
        <dbReference type="ARBA" id="ARBA00022448"/>
    </source>
</evidence>
<comment type="similarity">
    <text evidence="2">Belongs to the outer membrane factor (OMF) (TC 1.B.17) family.</text>
</comment>
<keyword evidence="7" id="KW-0998">Cell outer membrane</keyword>
<dbReference type="GO" id="GO:0015288">
    <property type="term" value="F:porin activity"/>
    <property type="evidence" value="ECO:0007669"/>
    <property type="project" value="TreeGrafter"/>
</dbReference>
<keyword evidence="4" id="KW-1134">Transmembrane beta strand</keyword>
<dbReference type="Gene3D" id="1.20.1600.10">
    <property type="entry name" value="Outer membrane efflux proteins (OEP)"/>
    <property type="match status" value="1"/>
</dbReference>
<gene>
    <name evidence="9" type="ORF">SAMN04488519_11358</name>
</gene>
<keyword evidence="5" id="KW-0812">Transmembrane</keyword>
<name>A0A1I5JQY5_9BACT</name>
<evidence type="ECO:0000256" key="2">
    <source>
        <dbReference type="ARBA" id="ARBA00007613"/>
    </source>
</evidence>
<evidence type="ECO:0000256" key="5">
    <source>
        <dbReference type="ARBA" id="ARBA00022692"/>
    </source>
</evidence>
<dbReference type="GO" id="GO:1990281">
    <property type="term" value="C:efflux pump complex"/>
    <property type="evidence" value="ECO:0007669"/>
    <property type="project" value="TreeGrafter"/>
</dbReference>
<keyword evidence="6" id="KW-0472">Membrane</keyword>
<evidence type="ECO:0000313" key="9">
    <source>
        <dbReference type="EMBL" id="SFO75175.1"/>
    </source>
</evidence>